<evidence type="ECO:0000256" key="3">
    <source>
        <dbReference type="ARBA" id="ARBA00022989"/>
    </source>
</evidence>
<dbReference type="Gene3D" id="2.40.50.140">
    <property type="entry name" value="Nucleic acid-binding proteins"/>
    <property type="match status" value="1"/>
</dbReference>
<feature type="domain" description="NfeD-like C-terminal" evidence="6">
    <location>
        <begin position="384"/>
        <end position="437"/>
    </location>
</feature>
<feature type="transmembrane region" description="Helical" evidence="5">
    <location>
        <begin position="297"/>
        <end position="313"/>
    </location>
</feature>
<keyword evidence="4 5" id="KW-0472">Membrane</keyword>
<name>A0A2Z6B1W7_9BACT</name>
<evidence type="ECO:0000256" key="2">
    <source>
        <dbReference type="ARBA" id="ARBA00022692"/>
    </source>
</evidence>
<evidence type="ECO:0000313" key="10">
    <source>
        <dbReference type="Proteomes" id="UP000269883"/>
    </source>
</evidence>
<feature type="domain" description="NfeD1b N-terminal" evidence="8">
    <location>
        <begin position="55"/>
        <end position="187"/>
    </location>
</feature>
<evidence type="ECO:0000256" key="1">
    <source>
        <dbReference type="ARBA" id="ARBA00004141"/>
    </source>
</evidence>
<evidence type="ECO:0000259" key="6">
    <source>
        <dbReference type="Pfam" id="PF01957"/>
    </source>
</evidence>
<evidence type="ECO:0000313" key="9">
    <source>
        <dbReference type="EMBL" id="BBD09386.1"/>
    </source>
</evidence>
<feature type="transmembrane region" description="Helical" evidence="5">
    <location>
        <begin position="320"/>
        <end position="340"/>
    </location>
</feature>
<keyword evidence="2 5" id="KW-0812">Transmembrane</keyword>
<dbReference type="SUPFAM" id="SSF141322">
    <property type="entry name" value="NfeD domain-like"/>
    <property type="match status" value="1"/>
</dbReference>
<evidence type="ECO:0000256" key="5">
    <source>
        <dbReference type="SAM" id="Phobius"/>
    </source>
</evidence>
<dbReference type="InterPro" id="IPR056738">
    <property type="entry name" value="NfeD1b_N"/>
</dbReference>
<dbReference type="InterPro" id="IPR002810">
    <property type="entry name" value="NfeD-like_C"/>
</dbReference>
<feature type="domain" description="NfeD integral membrane" evidence="7">
    <location>
        <begin position="252"/>
        <end position="365"/>
    </location>
</feature>
<dbReference type="AlphaFoldDB" id="A0A2Z6B1W7"/>
<dbReference type="Pfam" id="PF01957">
    <property type="entry name" value="NfeD"/>
    <property type="match status" value="1"/>
</dbReference>
<dbReference type="OrthoDB" id="5289056at2"/>
<dbReference type="Gene3D" id="3.90.226.10">
    <property type="entry name" value="2-enoyl-CoA Hydratase, Chain A, domain 1"/>
    <property type="match status" value="1"/>
</dbReference>
<dbReference type="GO" id="GO:0016020">
    <property type="term" value="C:membrane"/>
    <property type="evidence" value="ECO:0007669"/>
    <property type="project" value="UniProtKB-SubCell"/>
</dbReference>
<dbReference type="InterPro" id="IPR012340">
    <property type="entry name" value="NA-bd_OB-fold"/>
</dbReference>
<keyword evidence="3 5" id="KW-1133">Transmembrane helix</keyword>
<dbReference type="PANTHER" id="PTHR33507">
    <property type="entry name" value="INNER MEMBRANE PROTEIN YBBJ"/>
    <property type="match status" value="1"/>
</dbReference>
<dbReference type="Pfam" id="PF24961">
    <property type="entry name" value="NfeD_membrane"/>
    <property type="match status" value="1"/>
</dbReference>
<dbReference type="PANTHER" id="PTHR33507:SF4">
    <property type="entry name" value="NODULATION COMPETITIVENESS PROTEIN NFED"/>
    <property type="match status" value="1"/>
</dbReference>
<dbReference type="InterPro" id="IPR052165">
    <property type="entry name" value="Membrane_assoc_protease"/>
</dbReference>
<protein>
    <submittedName>
        <fullName evidence="9">Uncharacterized protein</fullName>
    </submittedName>
</protein>
<evidence type="ECO:0000256" key="4">
    <source>
        <dbReference type="ARBA" id="ARBA00023136"/>
    </source>
</evidence>
<organism evidence="9 10">
    <name type="scientific">Desulfovibrio ferrophilus</name>
    <dbReference type="NCBI Taxonomy" id="241368"/>
    <lineage>
        <taxon>Bacteria</taxon>
        <taxon>Pseudomonadati</taxon>
        <taxon>Thermodesulfobacteriota</taxon>
        <taxon>Desulfovibrionia</taxon>
        <taxon>Desulfovibrionales</taxon>
        <taxon>Desulfovibrionaceae</taxon>
        <taxon>Desulfovibrio</taxon>
    </lineage>
</organism>
<dbReference type="InterPro" id="IPR056739">
    <property type="entry name" value="NfeD_membrane"/>
</dbReference>
<evidence type="ECO:0000259" key="7">
    <source>
        <dbReference type="Pfam" id="PF24961"/>
    </source>
</evidence>
<reference evidence="9 10" key="1">
    <citation type="journal article" date="2018" name="Sci. Adv.">
        <title>Multi-heme cytochromes provide a pathway for survival in energy-limited environments.</title>
        <authorList>
            <person name="Deng X."/>
            <person name="Dohmae N."/>
            <person name="Nealson K.H."/>
            <person name="Hashimoto K."/>
            <person name="Okamoto A."/>
        </authorList>
    </citation>
    <scope>NUCLEOTIDE SEQUENCE [LARGE SCALE GENOMIC DNA]</scope>
    <source>
        <strain evidence="9 10">IS5</strain>
    </source>
</reference>
<dbReference type="SUPFAM" id="SSF52096">
    <property type="entry name" value="ClpP/crotonase"/>
    <property type="match status" value="1"/>
</dbReference>
<dbReference type="CDD" id="cd07020">
    <property type="entry name" value="Clp_protease_NfeD_1"/>
    <property type="match status" value="1"/>
</dbReference>
<feature type="transmembrane region" description="Helical" evidence="5">
    <location>
        <begin position="352"/>
        <end position="372"/>
    </location>
</feature>
<feature type="transmembrane region" description="Helical" evidence="5">
    <location>
        <begin position="243"/>
        <end position="266"/>
    </location>
</feature>
<gene>
    <name evidence="9" type="ORF">DFE_2660</name>
</gene>
<keyword evidence="10" id="KW-1185">Reference proteome</keyword>
<dbReference type="Pfam" id="PF25145">
    <property type="entry name" value="NfeD1b_N"/>
    <property type="match status" value="1"/>
</dbReference>
<comment type="subcellular location">
    <subcellularLocation>
        <location evidence="1">Membrane</location>
        <topology evidence="1">Multi-pass membrane protein</topology>
    </subcellularLocation>
</comment>
<dbReference type="InterPro" id="IPR029045">
    <property type="entry name" value="ClpP/crotonase-like_dom_sf"/>
</dbReference>
<dbReference type="Proteomes" id="UP000269883">
    <property type="component" value="Chromosome"/>
</dbReference>
<sequence length="442" mass="46744">MVNMQRISLILLMILLILGFFDRGRAQEQEVLPLPSQTVLVFELGGGITPATVDALDAAITLAESEASVCLLIELDTPGGLVDSMRSMVQRILSSRVPVVVWVGPGGARAASAGVFLVAASHVAAMSPQSTMGAASPVGMGGKEIESTIKTKVVNDLASLVRSLAESRNRNARWYEESVEDAVSITAQEAVMSGVVEYIASDSNDFMTQIAATGGIAFNGSRVPFEGANLKFKSFDPGFRHHVLSWLLQPQIAYLLLLGGIAGLFFEFTTPGAVFPGVFGGMCLLLGLYAMSVLPTNVAGVLLILFALILLVLEVYVTSFGMLGISALVALFFGSTILFSPGHGVSPLPLSLIASTVASVAILMGVCMVLIVKVQRSRSQGGTEAMTEEVATVRVWSSGRGRVFVRGESWKAAGPDSLRVGDRVRIVSVKGLTLSVELYETD</sequence>
<accession>A0A2Z6B1W7</accession>
<proteinExistence type="predicted"/>
<dbReference type="KEGG" id="dfl:DFE_2660"/>
<evidence type="ECO:0000259" key="8">
    <source>
        <dbReference type="Pfam" id="PF25145"/>
    </source>
</evidence>
<dbReference type="EMBL" id="AP017378">
    <property type="protein sequence ID" value="BBD09386.1"/>
    <property type="molecule type" value="Genomic_DNA"/>
</dbReference>
<dbReference type="RefSeq" id="WP_126380303.1">
    <property type="nucleotide sequence ID" value="NZ_AP017378.1"/>
</dbReference>